<evidence type="ECO:0000313" key="7">
    <source>
        <dbReference type="Proteomes" id="UP000530234"/>
    </source>
</evidence>
<dbReference type="Gene3D" id="3.20.20.70">
    <property type="entry name" value="Aldolase class I"/>
    <property type="match status" value="1"/>
</dbReference>
<evidence type="ECO:0000256" key="3">
    <source>
        <dbReference type="ARBA" id="ARBA00023004"/>
    </source>
</evidence>
<dbReference type="Pfam" id="PF04055">
    <property type="entry name" value="Radical_SAM"/>
    <property type="match status" value="1"/>
</dbReference>
<dbReference type="InterPro" id="IPR058240">
    <property type="entry name" value="rSAM_sf"/>
</dbReference>
<keyword evidence="1" id="KW-0949">S-adenosyl-L-methionine</keyword>
<dbReference type="SFLD" id="SFLDG01072">
    <property type="entry name" value="dehydrogenase_like"/>
    <property type="match status" value="1"/>
</dbReference>
<dbReference type="AlphaFoldDB" id="A0A7W3T7M4"/>
<evidence type="ECO:0000256" key="4">
    <source>
        <dbReference type="ARBA" id="ARBA00023014"/>
    </source>
</evidence>
<dbReference type="InterPro" id="IPR013785">
    <property type="entry name" value="Aldolase_TIM"/>
</dbReference>
<dbReference type="Proteomes" id="UP000530234">
    <property type="component" value="Unassembled WGS sequence"/>
</dbReference>
<keyword evidence="7" id="KW-1185">Reference proteome</keyword>
<dbReference type="PANTHER" id="PTHR43273">
    <property type="entry name" value="ANAEROBIC SULFATASE-MATURATING ENZYME HOMOLOG ASLB-RELATED"/>
    <property type="match status" value="1"/>
</dbReference>
<evidence type="ECO:0000313" key="6">
    <source>
        <dbReference type="EMBL" id="MBB0232442.1"/>
    </source>
</evidence>
<dbReference type="SFLD" id="SFLDG01067">
    <property type="entry name" value="SPASM/twitch_domain_containing"/>
    <property type="match status" value="1"/>
</dbReference>
<evidence type="ECO:0000259" key="5">
    <source>
        <dbReference type="PROSITE" id="PS51918"/>
    </source>
</evidence>
<dbReference type="NCBIfam" id="TIGR04269">
    <property type="entry name" value="SAM_SPASM_FxsB"/>
    <property type="match status" value="1"/>
</dbReference>
<name>A0A7W3T7M4_9ACTN</name>
<dbReference type="SFLD" id="SFLDS00029">
    <property type="entry name" value="Radical_SAM"/>
    <property type="match status" value="1"/>
</dbReference>
<gene>
    <name evidence="6" type="ORF">FOE67_23855</name>
</gene>
<dbReference type="InterPro" id="IPR023867">
    <property type="entry name" value="Sulphatase_maturase_rSAM"/>
</dbReference>
<keyword evidence="3" id="KW-0408">Iron</keyword>
<dbReference type="GO" id="GO:0051536">
    <property type="term" value="F:iron-sulfur cluster binding"/>
    <property type="evidence" value="ECO:0007669"/>
    <property type="project" value="UniProtKB-KW"/>
</dbReference>
<accession>A0A7W3T7M4</accession>
<dbReference type="PROSITE" id="PS51918">
    <property type="entry name" value="RADICAL_SAM"/>
    <property type="match status" value="1"/>
</dbReference>
<protein>
    <submittedName>
        <fullName evidence="6">FxsB family radical SAM/SPASM domain protein</fullName>
    </submittedName>
</protein>
<reference evidence="7" key="1">
    <citation type="submission" date="2019-10" db="EMBL/GenBank/DDBJ databases">
        <title>Streptomyces sp. nov., a novel actinobacterium isolated from alkaline environment.</title>
        <authorList>
            <person name="Golinska P."/>
        </authorList>
    </citation>
    <scope>NUCLEOTIDE SEQUENCE [LARGE SCALE GENOMIC DNA]</scope>
    <source>
        <strain evidence="7">DSM 42108</strain>
    </source>
</reference>
<dbReference type="SUPFAM" id="SSF102114">
    <property type="entry name" value="Radical SAM enzymes"/>
    <property type="match status" value="1"/>
</dbReference>
<organism evidence="6 7">
    <name type="scientific">Streptomyces calidiresistens</name>
    <dbReference type="NCBI Taxonomy" id="1485586"/>
    <lineage>
        <taxon>Bacteria</taxon>
        <taxon>Bacillati</taxon>
        <taxon>Actinomycetota</taxon>
        <taxon>Actinomycetes</taxon>
        <taxon>Kitasatosporales</taxon>
        <taxon>Streptomycetaceae</taxon>
        <taxon>Streptomyces</taxon>
    </lineage>
</organism>
<comment type="caution">
    <text evidence="6">The sequence shown here is derived from an EMBL/GenBank/DDBJ whole genome shotgun (WGS) entry which is preliminary data.</text>
</comment>
<proteinExistence type="predicted"/>
<dbReference type="InterPro" id="IPR026335">
    <property type="entry name" value="rSAM_SPASM_FxsB"/>
</dbReference>
<feature type="domain" description="Radical SAM core" evidence="5">
    <location>
        <begin position="1"/>
        <end position="225"/>
    </location>
</feature>
<dbReference type="InterPro" id="IPR007197">
    <property type="entry name" value="rSAM"/>
</dbReference>
<dbReference type="GO" id="GO:0016491">
    <property type="term" value="F:oxidoreductase activity"/>
    <property type="evidence" value="ECO:0007669"/>
    <property type="project" value="InterPro"/>
</dbReference>
<dbReference type="SFLD" id="SFLDG01386">
    <property type="entry name" value="main_SPASM_domain-containing"/>
    <property type="match status" value="1"/>
</dbReference>
<dbReference type="CDD" id="cd01335">
    <property type="entry name" value="Radical_SAM"/>
    <property type="match status" value="1"/>
</dbReference>
<evidence type="ECO:0000256" key="1">
    <source>
        <dbReference type="ARBA" id="ARBA00022691"/>
    </source>
</evidence>
<dbReference type="EMBL" id="VKHS01000935">
    <property type="protein sequence ID" value="MBB0232442.1"/>
    <property type="molecule type" value="Genomic_DNA"/>
</dbReference>
<keyword evidence="4" id="KW-0411">Iron-sulfur</keyword>
<dbReference type="GO" id="GO:0046872">
    <property type="term" value="F:metal ion binding"/>
    <property type="evidence" value="ECO:0007669"/>
    <property type="project" value="UniProtKB-KW"/>
</dbReference>
<sequence length="371" mass="41193">MVKIHSRCNLSCDHCYVYTSPDDRWRDEPRGMSPRIMEALAHRLTRYTARHRPPSVTVVLHGGEPLLAGVPAVSRLIGLLAAPARHTDLRLVVQTNGLLLDEAWLELFRAHDVRVGVSLDGDREANDRHRRHADGRSSHDAVVRALRLLRAPRYRHLYAGVLCTVDPRNDPLRVYRGLVRHRPPRIDLLLPHANREHPPPDHDPATTPYARWLLTVFDQWYGAPRRETRVRIFEDIMTMLLGGRGSSEGLGLSAPGFLVVGTGGSIERPDSLLSAYPGAVATGTHVLTHDFDQVVPLLAPSHRGLPPAVPAGSCRRCPVGRVCGGGLPAHRYHPMTGFDNPSVYCADLFMLITSIRERLARDLPTVTRSTG</sequence>
<evidence type="ECO:0000256" key="2">
    <source>
        <dbReference type="ARBA" id="ARBA00022723"/>
    </source>
</evidence>
<dbReference type="PANTHER" id="PTHR43273:SF8">
    <property type="entry name" value="RADICAL SAM DOMAIN PROTEIN"/>
    <property type="match status" value="1"/>
</dbReference>
<keyword evidence="2" id="KW-0479">Metal-binding</keyword>